<dbReference type="EMBL" id="LDAU01000048">
    <property type="protein sequence ID" value="KRX09485.1"/>
    <property type="molecule type" value="Genomic_DNA"/>
</dbReference>
<dbReference type="Proteomes" id="UP000054937">
    <property type="component" value="Unassembled WGS sequence"/>
</dbReference>
<proteinExistence type="predicted"/>
<sequence>MLLEQKNIIINFNKQIKLLKINLQINTSLYFKLILKNQIYKQGQFQLIIFKIKLKTLIYLSNLKDLKQYQQYYQKLNIQFQSTNNQTFQKKNFKQKYKIYEKNNHIKIIFILHTILKMKYQNLKICYLCQLIYYNF</sequence>
<gene>
    <name evidence="1" type="ORF">PPERSA_12228</name>
</gene>
<evidence type="ECO:0000313" key="1">
    <source>
        <dbReference type="EMBL" id="KRX09485.1"/>
    </source>
</evidence>
<dbReference type="AlphaFoldDB" id="A0A0V0R4S0"/>
<protein>
    <submittedName>
        <fullName evidence="1">Uncharacterized protein</fullName>
    </submittedName>
</protein>
<keyword evidence="2" id="KW-1185">Reference proteome</keyword>
<evidence type="ECO:0000313" key="2">
    <source>
        <dbReference type="Proteomes" id="UP000054937"/>
    </source>
</evidence>
<dbReference type="InParanoid" id="A0A0V0R4S0"/>
<name>A0A0V0R4S0_PSEPJ</name>
<reference evidence="1 2" key="1">
    <citation type="journal article" date="2015" name="Sci. Rep.">
        <title>Genome of the facultative scuticociliatosis pathogen Pseudocohnilembus persalinus provides insight into its virulence through horizontal gene transfer.</title>
        <authorList>
            <person name="Xiong J."/>
            <person name="Wang G."/>
            <person name="Cheng J."/>
            <person name="Tian M."/>
            <person name="Pan X."/>
            <person name="Warren A."/>
            <person name="Jiang C."/>
            <person name="Yuan D."/>
            <person name="Miao W."/>
        </authorList>
    </citation>
    <scope>NUCLEOTIDE SEQUENCE [LARGE SCALE GENOMIC DNA]</scope>
    <source>
        <strain evidence="1">36N120E</strain>
    </source>
</reference>
<comment type="caution">
    <text evidence="1">The sequence shown here is derived from an EMBL/GenBank/DDBJ whole genome shotgun (WGS) entry which is preliminary data.</text>
</comment>
<organism evidence="1 2">
    <name type="scientific">Pseudocohnilembus persalinus</name>
    <name type="common">Ciliate</name>
    <dbReference type="NCBI Taxonomy" id="266149"/>
    <lineage>
        <taxon>Eukaryota</taxon>
        <taxon>Sar</taxon>
        <taxon>Alveolata</taxon>
        <taxon>Ciliophora</taxon>
        <taxon>Intramacronucleata</taxon>
        <taxon>Oligohymenophorea</taxon>
        <taxon>Scuticociliatia</taxon>
        <taxon>Philasterida</taxon>
        <taxon>Pseudocohnilembidae</taxon>
        <taxon>Pseudocohnilembus</taxon>
    </lineage>
</organism>
<accession>A0A0V0R4S0</accession>